<feature type="region of interest" description="Disordered" evidence="1">
    <location>
        <begin position="171"/>
        <end position="197"/>
    </location>
</feature>
<dbReference type="RefSeq" id="WP_205134337.1">
    <property type="nucleotide sequence ID" value="NZ_JACSNT010000016.1"/>
</dbReference>
<comment type="caution">
    <text evidence="2">The sequence shown here is derived from an EMBL/GenBank/DDBJ whole genome shotgun (WGS) entry which is preliminary data.</text>
</comment>
<accession>A0ABS2GBX1</accession>
<gene>
    <name evidence="2" type="ORF">H9X83_10980</name>
</gene>
<sequence>MYNRRYDKIYLMLRQETAGYGLQQKTPWGSCVLEIKNGQARLHITAQGLRPRSRGWYGVYAVAEKDGQPRTFFGGELPISPGGQGELKWDFPADRLGDCQAEDVYAVVVLAREEDGRGLSAPLTAYFGEKREWRQAFSQGDGLKAAEAAVLCPPKEEKTVPEQPLSVLTEQGKEEKTEVLTETKKEPANDGGMMEGHGSFRDLLKKFRQEMEELTEMGLLTEEENQRILGIGSHSVAAQEKEPEAVGETVPAEAEEQPPEKEAEAQEDAGEETTAPEEKTEKQEKEKQPQKESWLLEGHETLYPFGGEEAWQCILPEEALCLGPFYWNRDIFFLSACHRYRHLIARAEGDGLLLGLPEQFREEDRKRAAALGLVWFRPMEQDPAFGYWIGKVSR</sequence>
<dbReference type="EMBL" id="JACSNV010000018">
    <property type="protein sequence ID" value="MBM6878677.1"/>
    <property type="molecule type" value="Genomic_DNA"/>
</dbReference>
<organism evidence="2 3">
    <name type="scientific">Anaerotignum lactatifermentans</name>
    <dbReference type="NCBI Taxonomy" id="160404"/>
    <lineage>
        <taxon>Bacteria</taxon>
        <taxon>Bacillati</taxon>
        <taxon>Bacillota</taxon>
        <taxon>Clostridia</taxon>
        <taxon>Lachnospirales</taxon>
        <taxon>Anaerotignaceae</taxon>
        <taxon>Anaerotignum</taxon>
    </lineage>
</organism>
<proteinExistence type="predicted"/>
<keyword evidence="3" id="KW-1185">Reference proteome</keyword>
<evidence type="ECO:0000256" key="1">
    <source>
        <dbReference type="SAM" id="MobiDB-lite"/>
    </source>
</evidence>
<reference evidence="2 3" key="1">
    <citation type="journal article" date="2021" name="Sci. Rep.">
        <title>The distribution of antibiotic resistance genes in chicken gut microbiota commensals.</title>
        <authorList>
            <person name="Juricova H."/>
            <person name="Matiasovicova J."/>
            <person name="Kubasova T."/>
            <person name="Cejkova D."/>
            <person name="Rychlik I."/>
        </authorList>
    </citation>
    <scope>NUCLEOTIDE SEQUENCE [LARGE SCALE GENOMIC DNA]</scope>
    <source>
        <strain evidence="2 3">An431b</strain>
    </source>
</reference>
<evidence type="ECO:0000313" key="2">
    <source>
        <dbReference type="EMBL" id="MBM6878677.1"/>
    </source>
</evidence>
<name>A0ABS2GBX1_9FIRM</name>
<evidence type="ECO:0000313" key="3">
    <source>
        <dbReference type="Proteomes" id="UP000729290"/>
    </source>
</evidence>
<feature type="compositionally biased region" description="Basic and acidic residues" evidence="1">
    <location>
        <begin position="276"/>
        <end position="290"/>
    </location>
</feature>
<protein>
    <submittedName>
        <fullName evidence="2">Uncharacterized protein</fullName>
    </submittedName>
</protein>
<dbReference type="Proteomes" id="UP000729290">
    <property type="component" value="Unassembled WGS sequence"/>
</dbReference>
<feature type="compositionally biased region" description="Acidic residues" evidence="1">
    <location>
        <begin position="265"/>
        <end position="275"/>
    </location>
</feature>
<feature type="compositionally biased region" description="Basic and acidic residues" evidence="1">
    <location>
        <begin position="171"/>
        <end position="188"/>
    </location>
</feature>
<feature type="region of interest" description="Disordered" evidence="1">
    <location>
        <begin position="236"/>
        <end position="293"/>
    </location>
</feature>